<keyword evidence="1 3" id="KW-0560">Oxidoreductase</keyword>
<dbReference type="Pfam" id="PF13602">
    <property type="entry name" value="ADH_zinc_N_2"/>
    <property type="match status" value="1"/>
</dbReference>
<dbReference type="InterPro" id="IPR020843">
    <property type="entry name" value="ER"/>
</dbReference>
<dbReference type="SUPFAM" id="SSF50129">
    <property type="entry name" value="GroES-like"/>
    <property type="match status" value="1"/>
</dbReference>
<dbReference type="SMART" id="SM00829">
    <property type="entry name" value="PKS_ER"/>
    <property type="match status" value="1"/>
</dbReference>
<keyword evidence="4" id="KW-1185">Reference proteome</keyword>
<feature type="domain" description="Enoyl reductase (ER)" evidence="2">
    <location>
        <begin position="10"/>
        <end position="311"/>
    </location>
</feature>
<dbReference type="InterPro" id="IPR011032">
    <property type="entry name" value="GroES-like_sf"/>
</dbReference>
<dbReference type="RefSeq" id="WP_088920598.1">
    <property type="nucleotide sequence ID" value="NZ_CP018632.1"/>
</dbReference>
<dbReference type="PANTHER" id="PTHR11695:SF294">
    <property type="entry name" value="RETICULON-4-INTERACTING PROTEIN 1, MITOCHONDRIAL"/>
    <property type="match status" value="1"/>
</dbReference>
<sequence length="313" mass="33301">MKAIIIEQAGGVENLLMSEQPKPAISDSEVLVATRALGINPADTKVKYDNEALTQLFGEERPMILGWDIAGTVVETGSKVSKFKVGDRVFGMVNFPGHGKAYAEYVASPESHLALIPESVSFIDAAATTLPALTALQALNGRVKAGDKVLIHAGSGGVGHFAVQIAKKLGAHVVSTSSVKNRDFVLSLGADEHIDYHSQAFEEVLSDMDLVFDTVGPEIAEKSLNVLRKDGELVSITIMGAEEKLQKTADALEVKITSMLVHSDGNDMSALKEMLAEGSIKPHVSKIFDFANLADAHTAIESGRTIGKIVVIV</sequence>
<dbReference type="InterPro" id="IPR050700">
    <property type="entry name" value="YIM1/Zinc_Alcohol_DH_Fams"/>
</dbReference>
<dbReference type="AlphaFoldDB" id="A0A2Z2P4V9"/>
<protein>
    <submittedName>
        <fullName evidence="3">2-haloacrylate reductase</fullName>
        <ecNumber evidence="3">1.3.1.103</ecNumber>
    </submittedName>
</protein>
<accession>A0A2Z2P4V9</accession>
<dbReference type="SUPFAM" id="SSF51735">
    <property type="entry name" value="NAD(P)-binding Rossmann-fold domains"/>
    <property type="match status" value="1"/>
</dbReference>
<dbReference type="InterPro" id="IPR013154">
    <property type="entry name" value="ADH-like_N"/>
</dbReference>
<dbReference type="CDD" id="cd05289">
    <property type="entry name" value="MDR_like_2"/>
    <property type="match status" value="1"/>
</dbReference>
<dbReference type="Gene3D" id="3.40.50.720">
    <property type="entry name" value="NAD(P)-binding Rossmann-like Domain"/>
    <property type="match status" value="1"/>
</dbReference>
<dbReference type="Pfam" id="PF08240">
    <property type="entry name" value="ADH_N"/>
    <property type="match status" value="1"/>
</dbReference>
<dbReference type="GO" id="GO:0102523">
    <property type="term" value="F:2-chloroacrylate reductase activity"/>
    <property type="evidence" value="ECO:0007669"/>
    <property type="project" value="UniProtKB-EC"/>
</dbReference>
<dbReference type="GO" id="GO:0008270">
    <property type="term" value="F:zinc ion binding"/>
    <property type="evidence" value="ECO:0007669"/>
    <property type="project" value="InterPro"/>
</dbReference>
<dbReference type="EMBL" id="CP018632">
    <property type="protein sequence ID" value="ASJ75717.1"/>
    <property type="molecule type" value="Genomic_DNA"/>
</dbReference>
<evidence type="ECO:0000313" key="3">
    <source>
        <dbReference type="EMBL" id="ASJ75717.1"/>
    </source>
</evidence>
<name>A0A2Z2P4V9_9GAMM</name>
<dbReference type="InterPro" id="IPR002364">
    <property type="entry name" value="Quin_OxRdtase/zeta-crystal_CS"/>
</dbReference>
<evidence type="ECO:0000256" key="1">
    <source>
        <dbReference type="ARBA" id="ARBA00023002"/>
    </source>
</evidence>
<dbReference type="EC" id="1.3.1.103" evidence="3"/>
<dbReference type="Gene3D" id="3.90.180.10">
    <property type="entry name" value="Medium-chain alcohol dehydrogenases, catalytic domain"/>
    <property type="match status" value="1"/>
</dbReference>
<reference evidence="3 4" key="1">
    <citation type="submission" date="2016-12" db="EMBL/GenBank/DDBJ databases">
        <authorList>
            <person name="Song W.-J."/>
            <person name="Kurnit D.M."/>
        </authorList>
    </citation>
    <scope>NUCLEOTIDE SEQUENCE [LARGE SCALE GENOMIC DNA]</scope>
    <source>
        <strain evidence="3 4">IMCC3135</strain>
    </source>
</reference>
<dbReference type="PROSITE" id="PS01162">
    <property type="entry name" value="QOR_ZETA_CRYSTAL"/>
    <property type="match status" value="1"/>
</dbReference>
<dbReference type="Proteomes" id="UP000250079">
    <property type="component" value="Chromosome"/>
</dbReference>
<dbReference type="KEGG" id="gai:IMCC3135_28325"/>
<evidence type="ECO:0000313" key="4">
    <source>
        <dbReference type="Proteomes" id="UP000250079"/>
    </source>
</evidence>
<dbReference type="InterPro" id="IPR036291">
    <property type="entry name" value="NAD(P)-bd_dom_sf"/>
</dbReference>
<proteinExistence type="predicted"/>
<dbReference type="PANTHER" id="PTHR11695">
    <property type="entry name" value="ALCOHOL DEHYDROGENASE RELATED"/>
    <property type="match status" value="1"/>
</dbReference>
<dbReference type="OrthoDB" id="9785812at2"/>
<gene>
    <name evidence="3" type="ORF">IMCC3135_28325</name>
</gene>
<organism evidence="3 4">
    <name type="scientific">Granulosicoccus antarcticus IMCC3135</name>
    <dbReference type="NCBI Taxonomy" id="1192854"/>
    <lineage>
        <taxon>Bacteria</taxon>
        <taxon>Pseudomonadati</taxon>
        <taxon>Pseudomonadota</taxon>
        <taxon>Gammaproteobacteria</taxon>
        <taxon>Chromatiales</taxon>
        <taxon>Granulosicoccaceae</taxon>
        <taxon>Granulosicoccus</taxon>
    </lineage>
</organism>
<evidence type="ECO:0000259" key="2">
    <source>
        <dbReference type="SMART" id="SM00829"/>
    </source>
</evidence>